<protein>
    <submittedName>
        <fullName evidence="1">(Mediterranean fruit fly) hypothetical protein</fullName>
    </submittedName>
</protein>
<dbReference type="EMBL" id="CAJHJT010000001">
    <property type="protein sequence ID" value="CAD6994549.1"/>
    <property type="molecule type" value="Genomic_DNA"/>
</dbReference>
<proteinExistence type="predicted"/>
<reference evidence="1" key="1">
    <citation type="submission" date="2020-11" db="EMBL/GenBank/DDBJ databases">
        <authorList>
            <person name="Whitehead M."/>
        </authorList>
    </citation>
    <scope>NUCLEOTIDE SEQUENCE</scope>
    <source>
        <strain evidence="1">EGII</strain>
    </source>
</reference>
<comment type="caution">
    <text evidence="1">The sequence shown here is derived from an EMBL/GenBank/DDBJ whole genome shotgun (WGS) entry which is preliminary data.</text>
</comment>
<feature type="non-terminal residue" evidence="1">
    <location>
        <position position="51"/>
    </location>
</feature>
<keyword evidence="2" id="KW-1185">Reference proteome</keyword>
<organism evidence="1 2">
    <name type="scientific">Ceratitis capitata</name>
    <name type="common">Mediterranean fruit fly</name>
    <name type="synonym">Tephritis capitata</name>
    <dbReference type="NCBI Taxonomy" id="7213"/>
    <lineage>
        <taxon>Eukaryota</taxon>
        <taxon>Metazoa</taxon>
        <taxon>Ecdysozoa</taxon>
        <taxon>Arthropoda</taxon>
        <taxon>Hexapoda</taxon>
        <taxon>Insecta</taxon>
        <taxon>Pterygota</taxon>
        <taxon>Neoptera</taxon>
        <taxon>Endopterygota</taxon>
        <taxon>Diptera</taxon>
        <taxon>Brachycera</taxon>
        <taxon>Muscomorpha</taxon>
        <taxon>Tephritoidea</taxon>
        <taxon>Tephritidae</taxon>
        <taxon>Ceratitis</taxon>
        <taxon>Ceratitis</taxon>
    </lineage>
</organism>
<sequence>MDTETRNPNNFLKPFVTTDETWTYHSTPVSKSQTRMWSTPSDYFPFQIWAA</sequence>
<evidence type="ECO:0000313" key="1">
    <source>
        <dbReference type="EMBL" id="CAD6994549.1"/>
    </source>
</evidence>
<dbReference type="Proteomes" id="UP000606786">
    <property type="component" value="Unassembled WGS sequence"/>
</dbReference>
<dbReference type="AlphaFoldDB" id="A0A811U6R8"/>
<evidence type="ECO:0000313" key="2">
    <source>
        <dbReference type="Proteomes" id="UP000606786"/>
    </source>
</evidence>
<gene>
    <name evidence="1" type="ORF">CCAP1982_LOCUS3289</name>
</gene>
<accession>A0A811U6R8</accession>
<name>A0A811U6R8_CERCA</name>